<dbReference type="Pfam" id="PF00043">
    <property type="entry name" value="GST_C"/>
    <property type="match status" value="1"/>
</dbReference>
<protein>
    <submittedName>
        <fullName evidence="5">Glutathione S-transferase</fullName>
    </submittedName>
</protein>
<dbReference type="Proteomes" id="UP001219525">
    <property type="component" value="Unassembled WGS sequence"/>
</dbReference>
<evidence type="ECO:0000313" key="6">
    <source>
        <dbReference type="Proteomes" id="UP001219525"/>
    </source>
</evidence>
<dbReference type="PANTHER" id="PTHR44051">
    <property type="entry name" value="GLUTATHIONE S-TRANSFERASE-RELATED"/>
    <property type="match status" value="1"/>
</dbReference>
<dbReference type="PROSITE" id="PS50405">
    <property type="entry name" value="GST_CTER"/>
    <property type="match status" value="1"/>
</dbReference>
<dbReference type="InterPro" id="IPR004046">
    <property type="entry name" value="GST_C"/>
</dbReference>
<keyword evidence="6" id="KW-1185">Reference proteome</keyword>
<reference evidence="5" key="1">
    <citation type="submission" date="2023-03" db="EMBL/GenBank/DDBJ databases">
        <title>Massive genome expansion in bonnet fungi (Mycena s.s.) driven by repeated elements and novel gene families across ecological guilds.</title>
        <authorList>
            <consortium name="Lawrence Berkeley National Laboratory"/>
            <person name="Harder C.B."/>
            <person name="Miyauchi S."/>
            <person name="Viragh M."/>
            <person name="Kuo A."/>
            <person name="Thoen E."/>
            <person name="Andreopoulos B."/>
            <person name="Lu D."/>
            <person name="Skrede I."/>
            <person name="Drula E."/>
            <person name="Henrissat B."/>
            <person name="Morin E."/>
            <person name="Kohler A."/>
            <person name="Barry K."/>
            <person name="LaButti K."/>
            <person name="Morin E."/>
            <person name="Salamov A."/>
            <person name="Lipzen A."/>
            <person name="Mereny Z."/>
            <person name="Hegedus B."/>
            <person name="Baldrian P."/>
            <person name="Stursova M."/>
            <person name="Weitz H."/>
            <person name="Taylor A."/>
            <person name="Grigoriev I.V."/>
            <person name="Nagy L.G."/>
            <person name="Martin F."/>
            <person name="Kauserud H."/>
        </authorList>
    </citation>
    <scope>NUCLEOTIDE SEQUENCE</scope>
    <source>
        <strain evidence="5">9144</strain>
    </source>
</reference>
<dbReference type="AlphaFoldDB" id="A0AAD6VJY5"/>
<dbReference type="InterPro" id="IPR010987">
    <property type="entry name" value="Glutathione-S-Trfase_C-like"/>
</dbReference>
<dbReference type="SFLD" id="SFLDG00358">
    <property type="entry name" value="Main_(cytGST)"/>
    <property type="match status" value="1"/>
</dbReference>
<organism evidence="5 6">
    <name type="scientific">Mycena pura</name>
    <dbReference type="NCBI Taxonomy" id="153505"/>
    <lineage>
        <taxon>Eukaryota</taxon>
        <taxon>Fungi</taxon>
        <taxon>Dikarya</taxon>
        <taxon>Basidiomycota</taxon>
        <taxon>Agaricomycotina</taxon>
        <taxon>Agaricomycetes</taxon>
        <taxon>Agaricomycetidae</taxon>
        <taxon>Agaricales</taxon>
        <taxon>Marasmiineae</taxon>
        <taxon>Mycenaceae</taxon>
        <taxon>Mycena</taxon>
    </lineage>
</organism>
<dbReference type="SUPFAM" id="SSF52833">
    <property type="entry name" value="Thioredoxin-like"/>
    <property type="match status" value="1"/>
</dbReference>
<dbReference type="PROSITE" id="PS50404">
    <property type="entry name" value="GST_NTER"/>
    <property type="match status" value="1"/>
</dbReference>
<gene>
    <name evidence="5" type="ORF">GGX14DRAFT_447922</name>
</gene>
<feature type="domain" description="GST C-terminal" evidence="4">
    <location>
        <begin position="127"/>
        <end position="242"/>
    </location>
</feature>
<accession>A0AAD6VJY5</accession>
<dbReference type="InterPro" id="IPR004045">
    <property type="entry name" value="Glutathione_S-Trfase_N"/>
</dbReference>
<comment type="similarity">
    <text evidence="1 2">Belongs to the GST superfamily.</text>
</comment>
<dbReference type="Gene3D" id="3.40.30.10">
    <property type="entry name" value="Glutaredoxin"/>
    <property type="match status" value="1"/>
</dbReference>
<proteinExistence type="inferred from homology"/>
<evidence type="ECO:0000259" key="4">
    <source>
        <dbReference type="PROSITE" id="PS50405"/>
    </source>
</evidence>
<evidence type="ECO:0000256" key="2">
    <source>
        <dbReference type="RuleBase" id="RU003494"/>
    </source>
</evidence>
<dbReference type="InterPro" id="IPR036282">
    <property type="entry name" value="Glutathione-S-Trfase_C_sf"/>
</dbReference>
<name>A0AAD6VJY5_9AGAR</name>
<evidence type="ECO:0000256" key="1">
    <source>
        <dbReference type="ARBA" id="ARBA00007409"/>
    </source>
</evidence>
<dbReference type="SFLD" id="SFLDG01151">
    <property type="entry name" value="Main.2:_Nu-like"/>
    <property type="match status" value="1"/>
</dbReference>
<dbReference type="InterPro" id="IPR036249">
    <property type="entry name" value="Thioredoxin-like_sf"/>
</dbReference>
<comment type="caution">
    <text evidence="5">The sequence shown here is derived from an EMBL/GenBank/DDBJ whole genome shotgun (WGS) entry which is preliminary data.</text>
</comment>
<dbReference type="Pfam" id="PF02798">
    <property type="entry name" value="GST_N"/>
    <property type="match status" value="1"/>
</dbReference>
<dbReference type="EMBL" id="JARJCW010000024">
    <property type="protein sequence ID" value="KAJ7212203.1"/>
    <property type="molecule type" value="Genomic_DNA"/>
</dbReference>
<evidence type="ECO:0000313" key="5">
    <source>
        <dbReference type="EMBL" id="KAJ7212203.1"/>
    </source>
</evidence>
<sequence length="242" mass="27818">MTSTVSKAARRLRSISCTFNPSFRFSTMSTKPIMLYTAGTPNGRKVSILLEELKAAYGLEYEWQKIDLSKNEQKEPWFIALNPNGRIPAIVDRARDNFAVFETGSILLYLQQYYDKEGRFSFDPVKQPNENSEVLQWMFWTNAGLWTSIAGHFLNAAPENIPYAQKRYIDETRRLFGVMEIRLKDHEWLVGDKISIADINAYTWTAGHKRCGVDSIDEWPGLKKWLDRIAARETVKVGSLVP</sequence>
<dbReference type="CDD" id="cd03048">
    <property type="entry name" value="GST_N_Ure2p_like"/>
    <property type="match status" value="1"/>
</dbReference>
<feature type="domain" description="GST N-terminal" evidence="3">
    <location>
        <begin position="34"/>
        <end position="118"/>
    </location>
</feature>
<dbReference type="InterPro" id="IPR040079">
    <property type="entry name" value="Glutathione_S-Trfase"/>
</dbReference>
<dbReference type="SFLD" id="SFLDS00019">
    <property type="entry name" value="Glutathione_Transferase_(cytos"/>
    <property type="match status" value="1"/>
</dbReference>
<dbReference type="Gene3D" id="1.20.1050.10">
    <property type="match status" value="1"/>
</dbReference>
<dbReference type="PANTHER" id="PTHR44051:SF8">
    <property type="entry name" value="GLUTATHIONE S-TRANSFERASE GSTA"/>
    <property type="match status" value="1"/>
</dbReference>
<evidence type="ECO:0000259" key="3">
    <source>
        <dbReference type="PROSITE" id="PS50404"/>
    </source>
</evidence>
<dbReference type="SUPFAM" id="SSF47616">
    <property type="entry name" value="GST C-terminal domain-like"/>
    <property type="match status" value="1"/>
</dbReference>